<dbReference type="EMBL" id="CAKMMW010000006">
    <property type="protein sequence ID" value="CAH1205141.1"/>
    <property type="molecule type" value="Genomic_DNA"/>
</dbReference>
<dbReference type="Proteomes" id="UP000838821">
    <property type="component" value="Unassembled WGS sequence"/>
</dbReference>
<feature type="transmembrane region" description="Helical" evidence="1">
    <location>
        <begin position="53"/>
        <end position="73"/>
    </location>
</feature>
<evidence type="ECO:0000313" key="3">
    <source>
        <dbReference type="Proteomes" id="UP000838821"/>
    </source>
</evidence>
<keyword evidence="1" id="KW-0812">Transmembrane</keyword>
<evidence type="ECO:0000256" key="1">
    <source>
        <dbReference type="SAM" id="Phobius"/>
    </source>
</evidence>
<gene>
    <name evidence="2" type="ORF">PAECIP111891_02696</name>
</gene>
<reference evidence="2" key="1">
    <citation type="submission" date="2022-01" db="EMBL/GenBank/DDBJ databases">
        <authorList>
            <person name="Criscuolo A."/>
        </authorList>
    </citation>
    <scope>NUCLEOTIDE SEQUENCE</scope>
    <source>
        <strain evidence="2">CIP111891</strain>
    </source>
</reference>
<protein>
    <submittedName>
        <fullName evidence="2">Uncharacterized protein</fullName>
    </submittedName>
</protein>
<proteinExistence type="predicted"/>
<organism evidence="2 3">
    <name type="scientific">Paenibacillus allorhizoplanae</name>
    <dbReference type="NCBI Taxonomy" id="2905648"/>
    <lineage>
        <taxon>Bacteria</taxon>
        <taxon>Bacillati</taxon>
        <taxon>Bacillota</taxon>
        <taxon>Bacilli</taxon>
        <taxon>Bacillales</taxon>
        <taxon>Paenibacillaceae</taxon>
        <taxon>Paenibacillus</taxon>
    </lineage>
</organism>
<keyword evidence="1" id="KW-1133">Transmembrane helix</keyword>
<keyword evidence="3" id="KW-1185">Reference proteome</keyword>
<name>A0ABM9C688_9BACL</name>
<comment type="caution">
    <text evidence="2">The sequence shown here is derived from an EMBL/GenBank/DDBJ whole genome shotgun (WGS) entry which is preliminary data.</text>
</comment>
<keyword evidence="1" id="KW-0472">Membrane</keyword>
<sequence length="81" mass="9681">MRFLWLLMYSLLCAVLLTCFSTIDDFVKYIFSLGALYVGMRFFRRFEQISFRVWFIVISVFFYFIFSLIVALYNEVGITAP</sequence>
<dbReference type="RefSeq" id="WP_171635556.1">
    <property type="nucleotide sequence ID" value="NZ_CAKMMW010000006.1"/>
</dbReference>
<accession>A0ABM9C688</accession>
<evidence type="ECO:0000313" key="2">
    <source>
        <dbReference type="EMBL" id="CAH1205141.1"/>
    </source>
</evidence>